<dbReference type="RefSeq" id="WP_176006680.1">
    <property type="nucleotide sequence ID" value="NZ_JABWMI010000014.1"/>
</dbReference>
<dbReference type="PROSITE" id="PS51257">
    <property type="entry name" value="PROKAR_LIPOPROTEIN"/>
    <property type="match status" value="1"/>
</dbReference>
<organism evidence="1 2">
    <name type="scientific">Flavobacterium agri</name>
    <dbReference type="NCBI Taxonomy" id="2743471"/>
    <lineage>
        <taxon>Bacteria</taxon>
        <taxon>Pseudomonadati</taxon>
        <taxon>Bacteroidota</taxon>
        <taxon>Flavobacteriia</taxon>
        <taxon>Flavobacteriales</taxon>
        <taxon>Flavobacteriaceae</taxon>
        <taxon>Flavobacterium</taxon>
    </lineage>
</organism>
<evidence type="ECO:0000313" key="2">
    <source>
        <dbReference type="Proteomes" id="UP000535020"/>
    </source>
</evidence>
<dbReference type="AlphaFoldDB" id="A0A7Y8Y3F9"/>
<name>A0A7Y8Y3F9_9FLAO</name>
<comment type="caution">
    <text evidence="1">The sequence shown here is derived from an EMBL/GenBank/DDBJ whole genome shotgun (WGS) entry which is preliminary data.</text>
</comment>
<protein>
    <recommendedName>
        <fullName evidence="3">DUF1735 domain-containing protein</fullName>
    </recommendedName>
</protein>
<accession>A0A7Y8Y3F9</accession>
<sequence>MKKLLALAIVMAAAISCTDDDLPNGPNLQPNDQFIVGFPEAATSYSYFADEGQVQREFPVILIGGNEGNPSDEPLVINYEIVPFDPVTGEGSTATEGVEYNLVNTSGQITIPAGADFVNFPILVNTCCLDADVATSVVIKLTAVSGGDESIISENNSTFTVNFVGCQADLEGTYTVQVVRESNNATSTQTNQSITQVDINEFKTQNTGTFTPGQAPDQGFFFNVLCGEITVPSQGLFAGLYSNEVVGVPMDSGDYAGFEGHVIDANTFKIRYKANAGGATGFITWTSTYTKNN</sequence>
<dbReference type="EMBL" id="JACBJI010000005">
    <property type="protein sequence ID" value="NYA71873.1"/>
    <property type="molecule type" value="Genomic_DNA"/>
</dbReference>
<gene>
    <name evidence="1" type="ORF">HZF10_13150</name>
</gene>
<keyword evidence="2" id="KW-1185">Reference proteome</keyword>
<evidence type="ECO:0000313" key="1">
    <source>
        <dbReference type="EMBL" id="NYA71873.1"/>
    </source>
</evidence>
<proteinExistence type="predicted"/>
<evidence type="ECO:0008006" key="3">
    <source>
        <dbReference type="Google" id="ProtNLM"/>
    </source>
</evidence>
<reference evidence="1 2" key="1">
    <citation type="submission" date="2020-07" db="EMBL/GenBank/DDBJ databases">
        <authorList>
            <person name="Sun Q."/>
        </authorList>
    </citation>
    <scope>NUCLEOTIDE SEQUENCE [LARGE SCALE GENOMIC DNA]</scope>
    <source>
        <strain evidence="1 2">MAH-1</strain>
    </source>
</reference>
<dbReference type="Proteomes" id="UP000535020">
    <property type="component" value="Unassembled WGS sequence"/>
</dbReference>